<evidence type="ECO:0000313" key="3">
    <source>
        <dbReference type="Proteomes" id="UP000323866"/>
    </source>
</evidence>
<proteinExistence type="predicted"/>
<dbReference type="RefSeq" id="WP_149098612.1">
    <property type="nucleotide sequence ID" value="NZ_BMMG01000003.1"/>
</dbReference>
<dbReference type="Proteomes" id="UP001570846">
    <property type="component" value="Unassembled WGS sequence"/>
</dbReference>
<dbReference type="Pfam" id="PF19867">
    <property type="entry name" value="DUF6340"/>
    <property type="match status" value="1"/>
</dbReference>
<dbReference type="Proteomes" id="UP000323866">
    <property type="component" value="Unassembled WGS sequence"/>
</dbReference>
<reference evidence="1 3" key="2">
    <citation type="submission" date="2019-09" db="EMBL/GenBank/DDBJ databases">
        <title>A bacterium isolated from glacier soil.</title>
        <authorList>
            <person name="Liu Q."/>
        </authorList>
    </citation>
    <scope>NUCLEOTIDE SEQUENCE [LARGE SCALE GENOMIC DNA]</scope>
    <source>
        <strain evidence="1 3">MDT1-10-3</strain>
    </source>
</reference>
<keyword evidence="4" id="KW-1185">Reference proteome</keyword>
<dbReference type="EMBL" id="JBGOGF010000002">
    <property type="protein sequence ID" value="MFA1770598.1"/>
    <property type="molecule type" value="Genomic_DNA"/>
</dbReference>
<sequence length="199" mass="21360">MLALHSLTADIQRTGVTIGDQVPVHPKVGRPGYIWHYTVLVSAQWVLYDRQGLVVDSALVSARTPFVFSAENTRSLTILTPSPAQSGASISAAAKANGQIYAQRLSAKDIVVNRPYYRTGDLAPAAEWIKARNWPVAAALLLPLASSGSSPVSIKAAYNLAILSEAQGNREEARLWAQQAAQAGDGLARKMLADLDKNR</sequence>
<reference evidence="1 3" key="1">
    <citation type="submission" date="2019-07" db="EMBL/GenBank/DDBJ databases">
        <authorList>
            <person name="Qu J.-H."/>
        </authorList>
    </citation>
    <scope>NUCLEOTIDE SEQUENCE [LARGE SCALE GENOMIC DNA]</scope>
    <source>
        <strain evidence="1 3">MDT1-10-3</strain>
    </source>
</reference>
<evidence type="ECO:0000313" key="4">
    <source>
        <dbReference type="Proteomes" id="UP001570846"/>
    </source>
</evidence>
<organism evidence="1 3">
    <name type="scientific">Rufibacter glacialis</name>
    <dbReference type="NCBI Taxonomy" id="1259555"/>
    <lineage>
        <taxon>Bacteria</taxon>
        <taxon>Pseudomonadati</taxon>
        <taxon>Bacteroidota</taxon>
        <taxon>Cytophagia</taxon>
        <taxon>Cytophagales</taxon>
        <taxon>Hymenobacteraceae</taxon>
        <taxon>Rufibacter</taxon>
    </lineage>
</organism>
<dbReference type="AlphaFoldDB" id="A0A5M8QI92"/>
<gene>
    <name evidence="2" type="ORF">ACD591_04790</name>
    <name evidence="1" type="ORF">FOE74_10850</name>
</gene>
<dbReference type="SUPFAM" id="SSF81901">
    <property type="entry name" value="HCP-like"/>
    <property type="match status" value="1"/>
</dbReference>
<accession>A0A5M8QI92</accession>
<reference evidence="2 4" key="3">
    <citation type="submission" date="2024-08" db="EMBL/GenBank/DDBJ databases">
        <authorList>
            <person name="Wei W."/>
        </authorList>
    </citation>
    <scope>NUCLEOTIDE SEQUENCE [LARGE SCALE GENOMIC DNA]</scope>
    <source>
        <strain evidence="2 4">XU2</strain>
    </source>
</reference>
<evidence type="ECO:0000313" key="2">
    <source>
        <dbReference type="EMBL" id="MFA1770598.1"/>
    </source>
</evidence>
<name>A0A5M8QI92_9BACT</name>
<evidence type="ECO:0000313" key="1">
    <source>
        <dbReference type="EMBL" id="KAA6434670.1"/>
    </source>
</evidence>
<comment type="caution">
    <text evidence="1">The sequence shown here is derived from an EMBL/GenBank/DDBJ whole genome shotgun (WGS) entry which is preliminary data.</text>
</comment>
<dbReference type="EMBL" id="VKKZ01000020">
    <property type="protein sequence ID" value="KAA6434670.1"/>
    <property type="molecule type" value="Genomic_DNA"/>
</dbReference>
<protein>
    <submittedName>
        <fullName evidence="2">DUF6340 family protein</fullName>
    </submittedName>
</protein>
<dbReference type="InterPro" id="IPR045921">
    <property type="entry name" value="DUF6340"/>
</dbReference>